<dbReference type="NCBIfam" id="NF002674">
    <property type="entry name" value="PRK02399.1-2"/>
    <property type="match status" value="1"/>
</dbReference>
<dbReference type="Pfam" id="PF23189">
    <property type="entry name" value="UPF0261_C"/>
    <property type="match status" value="1"/>
</dbReference>
<dbReference type="InterPro" id="IPR008322">
    <property type="entry name" value="UPF0261"/>
</dbReference>
<comment type="similarity">
    <text evidence="1">Belongs to the UPF0261 family.</text>
</comment>
<dbReference type="Proteomes" id="UP000029995">
    <property type="component" value="Unassembled WGS sequence"/>
</dbReference>
<dbReference type="AlphaFoldDB" id="A0A0A0D2Y4"/>
<gene>
    <name evidence="4" type="ORF">P409_21480</name>
</gene>
<dbReference type="HAMAP" id="MF_00677">
    <property type="entry name" value="UPF0261"/>
    <property type="match status" value="1"/>
</dbReference>
<evidence type="ECO:0000256" key="1">
    <source>
        <dbReference type="HAMAP-Rule" id="MF_00677"/>
    </source>
</evidence>
<dbReference type="Pfam" id="PF06792">
    <property type="entry name" value="UPF0261"/>
    <property type="match status" value="1"/>
</dbReference>
<accession>A0A0A0D2Y4</accession>
<dbReference type="RefSeq" id="WP_034843494.1">
    <property type="nucleotide sequence ID" value="NZ_JANX01000320.1"/>
</dbReference>
<sequence>MKAYVIGTCDTKGRELAYVKGLIEARGVPVLLVDVGTGANGPEAGVAVDVTAREVALHHPGGIDAVFGDDRGRAVGAMAEALRHFLASRADVGGVIGLGGSGGTALVTPAMRDLPVGVPKIMVSTVASGNVAPYVGPADIMMTYSVTDVSGINRISRAVLGNASEALAGMVAHPPPRSEADKPALGLTMFGVTTPCVEQVSRAFQDEYDCLVFHATGTGGMSMEKLVDSGLIGGVIDITTTEVCDLLFGGVLACGEDRFNSIIRTRVPYVASCGALDMINFGAKETVPEKFLSRNLYVHNPQVTLMRTTVEENIEMGRWIGAKLNRMDGPVRFLIPEGGVSLIDAPGQPFHDPAADAALFQALEATVQQTPNRRLIRLPHAINDPEFAAALVREFRAIAHH</sequence>
<dbReference type="EMBL" id="JANX01000320">
    <property type="protein sequence ID" value="KGM32419.1"/>
    <property type="molecule type" value="Genomic_DNA"/>
</dbReference>
<dbReference type="OrthoDB" id="9776369at2"/>
<dbReference type="NCBIfam" id="NF002673">
    <property type="entry name" value="PRK02399.1-1"/>
    <property type="match status" value="1"/>
</dbReference>
<dbReference type="PANTHER" id="PTHR31862">
    <property type="entry name" value="UPF0261 DOMAIN PROTEIN (AFU_ORTHOLOGUE AFUA_1G10120)"/>
    <property type="match status" value="1"/>
</dbReference>
<organism evidence="4 5">
    <name type="scientific">Inquilinus limosus MP06</name>
    <dbReference type="NCBI Taxonomy" id="1398085"/>
    <lineage>
        <taxon>Bacteria</taxon>
        <taxon>Pseudomonadati</taxon>
        <taxon>Pseudomonadota</taxon>
        <taxon>Alphaproteobacteria</taxon>
        <taxon>Rhodospirillales</taxon>
        <taxon>Rhodospirillaceae</taxon>
        <taxon>Inquilinus</taxon>
    </lineage>
</organism>
<feature type="domain" description="UPF0261" evidence="2">
    <location>
        <begin position="3"/>
        <end position="173"/>
    </location>
</feature>
<protein>
    <recommendedName>
        <fullName evidence="1">UPF0261 protein P409_21480</fullName>
    </recommendedName>
</protein>
<dbReference type="InterPro" id="IPR051353">
    <property type="entry name" value="Tobamovirus_resist_UPF0261"/>
</dbReference>
<dbReference type="PANTHER" id="PTHR31862:SF1">
    <property type="entry name" value="UPF0261 DOMAIN PROTEIN (AFU_ORTHOLOGUE AFUA_1G10120)"/>
    <property type="match status" value="1"/>
</dbReference>
<evidence type="ECO:0000259" key="3">
    <source>
        <dbReference type="Pfam" id="PF23189"/>
    </source>
</evidence>
<evidence type="ECO:0000313" key="5">
    <source>
        <dbReference type="Proteomes" id="UP000029995"/>
    </source>
</evidence>
<dbReference type="InterPro" id="IPR044122">
    <property type="entry name" value="UPF0261_N"/>
</dbReference>
<dbReference type="PIRSF" id="PIRSF033271">
    <property type="entry name" value="UCP033271"/>
    <property type="match status" value="1"/>
</dbReference>
<evidence type="ECO:0000259" key="2">
    <source>
        <dbReference type="Pfam" id="PF06792"/>
    </source>
</evidence>
<reference evidence="4 5" key="1">
    <citation type="submission" date="2014-01" db="EMBL/GenBank/DDBJ databases">
        <title>Genome sequence determination for a cystic fibrosis isolate, Inquilinus limosus.</title>
        <authorList>
            <person name="Pino M."/>
            <person name="Di Conza J."/>
            <person name="Gutkind G."/>
        </authorList>
    </citation>
    <scope>NUCLEOTIDE SEQUENCE [LARGE SCALE GENOMIC DNA]</scope>
    <source>
        <strain evidence="4 5">MP06</strain>
    </source>
</reference>
<name>A0A0A0D2Y4_9PROT</name>
<dbReference type="Gene3D" id="3.40.50.12030">
    <property type="entry name" value="Uncharacterised protein family UPF0261, NC domain"/>
    <property type="match status" value="1"/>
</dbReference>
<proteinExistence type="inferred from homology"/>
<feature type="domain" description="UPF0261" evidence="3">
    <location>
        <begin position="182"/>
        <end position="398"/>
    </location>
</feature>
<dbReference type="Gene3D" id="3.40.50.12020">
    <property type="entry name" value="Uncharacterised protein family UPF0261, NN domain"/>
    <property type="match status" value="1"/>
</dbReference>
<dbReference type="CDD" id="cd15488">
    <property type="entry name" value="Tm-1-like"/>
    <property type="match status" value="1"/>
</dbReference>
<comment type="caution">
    <text evidence="4">The sequence shown here is derived from an EMBL/GenBank/DDBJ whole genome shotgun (WGS) entry which is preliminary data.</text>
</comment>
<dbReference type="InterPro" id="IPR056778">
    <property type="entry name" value="UPF0261_C"/>
</dbReference>
<evidence type="ECO:0000313" key="4">
    <source>
        <dbReference type="EMBL" id="KGM32419.1"/>
    </source>
</evidence>